<proteinExistence type="predicted"/>
<evidence type="ECO:0000313" key="2">
    <source>
        <dbReference type="EMBL" id="NKI30578.1"/>
    </source>
</evidence>
<gene>
    <name evidence="2" type="ORF">HCU67_01370</name>
</gene>
<feature type="region of interest" description="Disordered" evidence="1">
    <location>
        <begin position="123"/>
        <end position="180"/>
    </location>
</feature>
<sequence>MLKVLGDNTNSAAKIIELIKEPLSKVEEPKKKTTSKSDINLTSFKARFLFSNIKKFYTHDSLMHDNTRLEFLNTTLCLNNSNIKIYSIDRIENELETIDLGTLERTNEVTFNSKIAAELGAKINNGNSSNTVSESTTGTNNSDTQNEFDASETPTSSVLSGSNQSNNTTQTDSTSNSSEVNQGVSAELGYNNTENIKENLTLKKSTIKTSFSFTPKTITVAQRGRPLAGITDNVVLTATMKFKEGQSANVFDFSNMFNEYDLNEANKIDVKRYNVGYIQCNETEDMEFSFDVAYDGVVRGVKNLEIGNNIGEFDDRVKFYRIADDDISQLEEPTISKYDYCKKVFEVKANVESKDSIKNYILKIDRYGYQEKVYLFEDDDPVLFYGWLNRILEKPTVKLLQTKKFRLYFESIGKDESTGKKRRIYLTKEALSKNELKAINTINAIDLIEKPKKESLKPIVKKPDDEKKKE</sequence>
<protein>
    <recommendedName>
        <fullName evidence="4">EF-hand domain-containing protein</fullName>
    </recommendedName>
</protein>
<reference evidence="2 3" key="1">
    <citation type="submission" date="2020-04" db="EMBL/GenBank/DDBJ databases">
        <authorList>
            <person name="Yoon J."/>
        </authorList>
    </citation>
    <scope>NUCLEOTIDE SEQUENCE [LARGE SCALE GENOMIC DNA]</scope>
    <source>
        <strain evidence="2 3">DJ-13</strain>
    </source>
</reference>
<evidence type="ECO:0008006" key="4">
    <source>
        <dbReference type="Google" id="ProtNLM"/>
    </source>
</evidence>
<accession>A0ABX1GL06</accession>
<keyword evidence="3" id="KW-1185">Reference proteome</keyword>
<evidence type="ECO:0000256" key="1">
    <source>
        <dbReference type="SAM" id="MobiDB-lite"/>
    </source>
</evidence>
<organism evidence="2 3">
    <name type="scientific">Croceivirga thetidis</name>
    <dbReference type="NCBI Taxonomy" id="2721623"/>
    <lineage>
        <taxon>Bacteria</taxon>
        <taxon>Pseudomonadati</taxon>
        <taxon>Bacteroidota</taxon>
        <taxon>Flavobacteriia</taxon>
        <taxon>Flavobacteriales</taxon>
        <taxon>Flavobacteriaceae</taxon>
        <taxon>Croceivirga</taxon>
    </lineage>
</organism>
<evidence type="ECO:0000313" key="3">
    <source>
        <dbReference type="Proteomes" id="UP000718451"/>
    </source>
</evidence>
<comment type="caution">
    <text evidence="2">The sequence shown here is derived from an EMBL/GenBank/DDBJ whole genome shotgun (WGS) entry which is preliminary data.</text>
</comment>
<name>A0ABX1GL06_9FLAO</name>
<feature type="compositionally biased region" description="Polar residues" evidence="1">
    <location>
        <begin position="124"/>
        <end position="159"/>
    </location>
</feature>
<feature type="compositionally biased region" description="Low complexity" evidence="1">
    <location>
        <begin position="160"/>
        <end position="178"/>
    </location>
</feature>
<dbReference type="Proteomes" id="UP000718451">
    <property type="component" value="Unassembled WGS sequence"/>
</dbReference>
<dbReference type="EMBL" id="JAAWWL010000001">
    <property type="protein sequence ID" value="NKI30578.1"/>
    <property type="molecule type" value="Genomic_DNA"/>
</dbReference>